<feature type="domain" description="4'-phosphopantetheinyl transferase" evidence="9">
    <location>
        <begin position="5"/>
        <end position="122"/>
    </location>
</feature>
<organism evidence="10 11">
    <name type="scientific">Thermodesulforhabdus norvegica</name>
    <dbReference type="NCBI Taxonomy" id="39841"/>
    <lineage>
        <taxon>Bacteria</taxon>
        <taxon>Pseudomonadati</taxon>
        <taxon>Thermodesulfobacteriota</taxon>
        <taxon>Syntrophobacteria</taxon>
        <taxon>Syntrophobacterales</taxon>
        <taxon>Thermodesulforhabdaceae</taxon>
        <taxon>Thermodesulforhabdus</taxon>
    </lineage>
</organism>
<dbReference type="OrthoDB" id="517356at2"/>
<evidence type="ECO:0000256" key="7">
    <source>
        <dbReference type="ARBA" id="ARBA00023160"/>
    </source>
</evidence>
<evidence type="ECO:0000256" key="8">
    <source>
        <dbReference type="HAMAP-Rule" id="MF_00101"/>
    </source>
</evidence>
<gene>
    <name evidence="8" type="primary">acpS</name>
    <name evidence="10" type="ORF">SAMN05660836_00129</name>
</gene>
<dbReference type="SUPFAM" id="SSF56214">
    <property type="entry name" value="4'-phosphopantetheinyl transferase"/>
    <property type="match status" value="1"/>
</dbReference>
<dbReference type="Gene3D" id="3.90.470.20">
    <property type="entry name" value="4'-phosphopantetheinyl transferase domain"/>
    <property type="match status" value="1"/>
</dbReference>
<comment type="function">
    <text evidence="8">Transfers the 4'-phosphopantetheine moiety from coenzyme A to a Ser of acyl-carrier-protein.</text>
</comment>
<proteinExistence type="inferred from homology"/>
<keyword evidence="4 8" id="KW-0276">Fatty acid metabolism</keyword>
<keyword evidence="3 8" id="KW-0479">Metal-binding</keyword>
<dbReference type="AlphaFoldDB" id="A0A1I4QP64"/>
<evidence type="ECO:0000259" key="9">
    <source>
        <dbReference type="Pfam" id="PF01648"/>
    </source>
</evidence>
<accession>A0A1I4QP64</accession>
<sequence>MAIRGIGIDMVKVDRIADMVCRWGRRFTGRVFTDYENSEASKKAVPYRYYALRFAAKEAFSKALGTGIRTPVRWRSVEVRTDELGRPYIVTSPELRKFCHDRGVYRWHLSLSDEGEYAVACVVMEGFDE</sequence>
<keyword evidence="7 8" id="KW-0275">Fatty acid biosynthesis</keyword>
<evidence type="ECO:0000256" key="6">
    <source>
        <dbReference type="ARBA" id="ARBA00023098"/>
    </source>
</evidence>
<protein>
    <recommendedName>
        <fullName evidence="8">Holo-[acyl-carrier-protein] synthase</fullName>
        <shortName evidence="8">Holo-ACP synthase</shortName>
        <ecNumber evidence="8">2.7.8.7</ecNumber>
    </recommendedName>
    <alternativeName>
        <fullName evidence="8">4'-phosphopantetheinyl transferase AcpS</fullName>
    </alternativeName>
</protein>
<keyword evidence="8" id="KW-0963">Cytoplasm</keyword>
<dbReference type="InterPro" id="IPR037143">
    <property type="entry name" value="4-PPantetheinyl_Trfase_dom_sf"/>
</dbReference>
<keyword evidence="2 8" id="KW-0808">Transferase</keyword>
<dbReference type="EC" id="2.7.8.7" evidence="8"/>
<evidence type="ECO:0000256" key="4">
    <source>
        <dbReference type="ARBA" id="ARBA00022832"/>
    </source>
</evidence>
<evidence type="ECO:0000256" key="2">
    <source>
        <dbReference type="ARBA" id="ARBA00022679"/>
    </source>
</evidence>
<comment type="cofactor">
    <cofactor evidence="8">
        <name>Mg(2+)</name>
        <dbReference type="ChEBI" id="CHEBI:18420"/>
    </cofactor>
</comment>
<evidence type="ECO:0000256" key="5">
    <source>
        <dbReference type="ARBA" id="ARBA00022842"/>
    </source>
</evidence>
<name>A0A1I4QP64_9BACT</name>
<dbReference type="STRING" id="39841.SAMN05660836_00129"/>
<dbReference type="NCBIfam" id="TIGR00556">
    <property type="entry name" value="pantethn_trn"/>
    <property type="match status" value="1"/>
</dbReference>
<comment type="similarity">
    <text evidence="8">Belongs to the P-Pant transferase superfamily. AcpS family.</text>
</comment>
<dbReference type="GO" id="GO:0008897">
    <property type="term" value="F:holo-[acyl-carrier-protein] synthase activity"/>
    <property type="evidence" value="ECO:0007669"/>
    <property type="project" value="UniProtKB-UniRule"/>
</dbReference>
<dbReference type="GO" id="GO:0006633">
    <property type="term" value="P:fatty acid biosynthetic process"/>
    <property type="evidence" value="ECO:0007669"/>
    <property type="project" value="UniProtKB-UniRule"/>
</dbReference>
<dbReference type="InterPro" id="IPR002582">
    <property type="entry name" value="ACPS"/>
</dbReference>
<evidence type="ECO:0000313" key="10">
    <source>
        <dbReference type="EMBL" id="SFM41505.1"/>
    </source>
</evidence>
<keyword evidence="1 8" id="KW-0444">Lipid biosynthesis</keyword>
<evidence type="ECO:0000256" key="3">
    <source>
        <dbReference type="ARBA" id="ARBA00022723"/>
    </source>
</evidence>
<dbReference type="InterPro" id="IPR004568">
    <property type="entry name" value="Ppantetheine-prot_Trfase_dom"/>
</dbReference>
<feature type="binding site" evidence="8">
    <location>
        <position position="58"/>
    </location>
    <ligand>
        <name>Mg(2+)</name>
        <dbReference type="ChEBI" id="CHEBI:18420"/>
    </ligand>
</feature>
<comment type="catalytic activity">
    <reaction evidence="8">
        <text>apo-[ACP] + CoA = holo-[ACP] + adenosine 3',5'-bisphosphate + H(+)</text>
        <dbReference type="Rhea" id="RHEA:12068"/>
        <dbReference type="Rhea" id="RHEA-COMP:9685"/>
        <dbReference type="Rhea" id="RHEA-COMP:9690"/>
        <dbReference type="ChEBI" id="CHEBI:15378"/>
        <dbReference type="ChEBI" id="CHEBI:29999"/>
        <dbReference type="ChEBI" id="CHEBI:57287"/>
        <dbReference type="ChEBI" id="CHEBI:58343"/>
        <dbReference type="ChEBI" id="CHEBI:64479"/>
        <dbReference type="EC" id="2.7.8.7"/>
    </reaction>
</comment>
<dbReference type="InterPro" id="IPR008278">
    <property type="entry name" value="4-PPantetheinyl_Trfase_dom"/>
</dbReference>
<dbReference type="NCBIfam" id="TIGR00516">
    <property type="entry name" value="acpS"/>
    <property type="match status" value="1"/>
</dbReference>
<dbReference type="EMBL" id="FOUU01000001">
    <property type="protein sequence ID" value="SFM41505.1"/>
    <property type="molecule type" value="Genomic_DNA"/>
</dbReference>
<dbReference type="RefSeq" id="WP_093392649.1">
    <property type="nucleotide sequence ID" value="NZ_FOUU01000001.1"/>
</dbReference>
<keyword evidence="5 8" id="KW-0460">Magnesium</keyword>
<feature type="binding site" evidence="8">
    <location>
        <position position="9"/>
    </location>
    <ligand>
        <name>Mg(2+)</name>
        <dbReference type="ChEBI" id="CHEBI:18420"/>
    </ligand>
</feature>
<evidence type="ECO:0000313" key="11">
    <source>
        <dbReference type="Proteomes" id="UP000199611"/>
    </source>
</evidence>
<reference evidence="10 11" key="1">
    <citation type="submission" date="2016-10" db="EMBL/GenBank/DDBJ databases">
        <authorList>
            <person name="de Groot N.N."/>
        </authorList>
    </citation>
    <scope>NUCLEOTIDE SEQUENCE [LARGE SCALE GENOMIC DNA]</scope>
    <source>
        <strain evidence="10 11">DSM 9990</strain>
    </source>
</reference>
<keyword evidence="11" id="KW-1185">Reference proteome</keyword>
<dbReference type="HAMAP" id="MF_00101">
    <property type="entry name" value="AcpS"/>
    <property type="match status" value="1"/>
</dbReference>
<dbReference type="Proteomes" id="UP000199611">
    <property type="component" value="Unassembled WGS sequence"/>
</dbReference>
<dbReference type="GO" id="GO:0000287">
    <property type="term" value="F:magnesium ion binding"/>
    <property type="evidence" value="ECO:0007669"/>
    <property type="project" value="UniProtKB-UniRule"/>
</dbReference>
<dbReference type="Pfam" id="PF01648">
    <property type="entry name" value="ACPS"/>
    <property type="match status" value="1"/>
</dbReference>
<evidence type="ECO:0000256" key="1">
    <source>
        <dbReference type="ARBA" id="ARBA00022516"/>
    </source>
</evidence>
<dbReference type="GO" id="GO:0005737">
    <property type="term" value="C:cytoplasm"/>
    <property type="evidence" value="ECO:0007669"/>
    <property type="project" value="UniProtKB-SubCell"/>
</dbReference>
<comment type="subcellular location">
    <subcellularLocation>
        <location evidence="8">Cytoplasm</location>
    </subcellularLocation>
</comment>
<keyword evidence="6 8" id="KW-0443">Lipid metabolism</keyword>